<evidence type="ECO:0000259" key="1">
    <source>
        <dbReference type="PROSITE" id="PS51704"/>
    </source>
</evidence>
<name>A0A7X6N5M1_9LACO</name>
<protein>
    <submittedName>
        <fullName evidence="2">Glycerophosphodiester phosphodiesterase</fullName>
    </submittedName>
</protein>
<dbReference type="PANTHER" id="PTHR46211">
    <property type="entry name" value="GLYCEROPHOSPHORYL DIESTER PHOSPHODIESTERASE"/>
    <property type="match status" value="1"/>
</dbReference>
<gene>
    <name evidence="2" type="ORF">HF964_06400</name>
</gene>
<sequence>MTKIFAHRGSKGTHPENTLVAFREAVRVGSDGIELDVQLSKDGQLVVIHDESIDRTTDGEGLVGEMTVKELKAYDAGSSFSSEYADEKIPTFIEVLNLLTEVGFTGTLNIELKTDQNDYPGIEEKLVDLIQKKQLNFELIYSSFNPLTLERLEKIDPVTKKAWIMVGDKFTILFSKYLTLIDSIHPSFEWLCKSETKIINYSKYIRPWTVNDECEMMKCFDYSVEAFHTDYPARAIQVRNKFLER</sequence>
<reference evidence="2 3" key="1">
    <citation type="submission" date="2020-04" db="EMBL/GenBank/DDBJ databases">
        <title>MicrobeNet Type strains.</title>
        <authorList>
            <person name="Nicholson A.C."/>
        </authorList>
    </citation>
    <scope>NUCLEOTIDE SEQUENCE [LARGE SCALE GENOMIC DNA]</scope>
    <source>
        <strain evidence="2 3">CCUG 61472</strain>
    </source>
</reference>
<dbReference type="Proteomes" id="UP000549765">
    <property type="component" value="Unassembled WGS sequence"/>
</dbReference>
<dbReference type="InterPro" id="IPR017946">
    <property type="entry name" value="PLC-like_Pdiesterase_TIM-brl"/>
</dbReference>
<dbReference type="RefSeq" id="WP_168722225.1">
    <property type="nucleotide sequence ID" value="NZ_JAAXPN010000006.1"/>
</dbReference>
<evidence type="ECO:0000313" key="2">
    <source>
        <dbReference type="EMBL" id="NKZ24428.1"/>
    </source>
</evidence>
<dbReference type="PROSITE" id="PS51704">
    <property type="entry name" value="GP_PDE"/>
    <property type="match status" value="1"/>
</dbReference>
<dbReference type="InterPro" id="IPR030395">
    <property type="entry name" value="GP_PDE_dom"/>
</dbReference>
<keyword evidence="3" id="KW-1185">Reference proteome</keyword>
<dbReference type="EMBL" id="JAAXPN010000006">
    <property type="protein sequence ID" value="NKZ24428.1"/>
    <property type="molecule type" value="Genomic_DNA"/>
</dbReference>
<organism evidence="2 3">
    <name type="scientific">Periweissella fabalis</name>
    <dbReference type="NCBI Taxonomy" id="1070421"/>
    <lineage>
        <taxon>Bacteria</taxon>
        <taxon>Bacillati</taxon>
        <taxon>Bacillota</taxon>
        <taxon>Bacilli</taxon>
        <taxon>Lactobacillales</taxon>
        <taxon>Lactobacillaceae</taxon>
        <taxon>Periweissella</taxon>
    </lineage>
</organism>
<feature type="domain" description="GP-PDE" evidence="1">
    <location>
        <begin position="2"/>
        <end position="239"/>
    </location>
</feature>
<dbReference type="GO" id="GO:0006629">
    <property type="term" value="P:lipid metabolic process"/>
    <property type="evidence" value="ECO:0007669"/>
    <property type="project" value="InterPro"/>
</dbReference>
<proteinExistence type="predicted"/>
<dbReference type="Gene3D" id="3.20.20.190">
    <property type="entry name" value="Phosphatidylinositol (PI) phosphodiesterase"/>
    <property type="match status" value="1"/>
</dbReference>
<comment type="caution">
    <text evidence="2">The sequence shown here is derived from an EMBL/GenBank/DDBJ whole genome shotgun (WGS) entry which is preliminary data.</text>
</comment>
<evidence type="ECO:0000313" key="3">
    <source>
        <dbReference type="Proteomes" id="UP000549765"/>
    </source>
</evidence>
<accession>A0A7X6N5M1</accession>
<dbReference type="Pfam" id="PF03009">
    <property type="entry name" value="GDPD"/>
    <property type="match status" value="1"/>
</dbReference>
<dbReference type="CDD" id="cd08563">
    <property type="entry name" value="GDPD_TtGDE_like"/>
    <property type="match status" value="1"/>
</dbReference>
<dbReference type="PANTHER" id="PTHR46211:SF1">
    <property type="entry name" value="GLYCEROPHOSPHODIESTER PHOSPHODIESTERASE, CYTOPLASMIC"/>
    <property type="match status" value="1"/>
</dbReference>
<dbReference type="SUPFAM" id="SSF51695">
    <property type="entry name" value="PLC-like phosphodiesterases"/>
    <property type="match status" value="1"/>
</dbReference>
<dbReference type="GO" id="GO:0008081">
    <property type="term" value="F:phosphoric diester hydrolase activity"/>
    <property type="evidence" value="ECO:0007669"/>
    <property type="project" value="InterPro"/>
</dbReference>
<dbReference type="AlphaFoldDB" id="A0A7X6N5M1"/>